<sequence>MRQRRILDHLNEQGVPADLLFDAEGLETGYPNMRKFLTAIAEFRAYIASNSASLKRVDQCIIT</sequence>
<reference evidence="1 2" key="1">
    <citation type="submission" date="2020-08" db="EMBL/GenBank/DDBJ databases">
        <title>Genomic Encyclopedia of Type Strains, Phase IV (KMG-IV): sequencing the most valuable type-strain genomes for metagenomic binning, comparative biology and taxonomic classification.</title>
        <authorList>
            <person name="Goeker M."/>
        </authorList>
    </citation>
    <scope>NUCLEOTIDE SEQUENCE [LARGE SCALE GENOMIC DNA]</scope>
    <source>
        <strain evidence="1 2">DSM 100039</strain>
    </source>
</reference>
<organism evidence="1 2">
    <name type="scientific">Mesorhizobium sangaii</name>
    <dbReference type="NCBI Taxonomy" id="505389"/>
    <lineage>
        <taxon>Bacteria</taxon>
        <taxon>Pseudomonadati</taxon>
        <taxon>Pseudomonadota</taxon>
        <taxon>Alphaproteobacteria</taxon>
        <taxon>Hyphomicrobiales</taxon>
        <taxon>Phyllobacteriaceae</taxon>
        <taxon>Mesorhizobium</taxon>
    </lineage>
</organism>
<dbReference type="RefSeq" id="WP_184877912.1">
    <property type="nucleotide sequence ID" value="NZ_JACHEF010000009.1"/>
</dbReference>
<keyword evidence="2" id="KW-1185">Reference proteome</keyword>
<proteinExistence type="predicted"/>
<accession>A0A841PYF2</accession>
<dbReference type="AlphaFoldDB" id="A0A841PYF2"/>
<evidence type="ECO:0000313" key="1">
    <source>
        <dbReference type="EMBL" id="MBB6413795.1"/>
    </source>
</evidence>
<comment type="caution">
    <text evidence="1">The sequence shown here is derived from an EMBL/GenBank/DDBJ whole genome shotgun (WGS) entry which is preliminary data.</text>
</comment>
<gene>
    <name evidence="1" type="ORF">HNQ71_006504</name>
</gene>
<name>A0A841PYF2_9HYPH</name>
<dbReference type="Proteomes" id="UP000556329">
    <property type="component" value="Unassembled WGS sequence"/>
</dbReference>
<protein>
    <submittedName>
        <fullName evidence="1">Uncharacterized protein</fullName>
    </submittedName>
</protein>
<evidence type="ECO:0000313" key="2">
    <source>
        <dbReference type="Proteomes" id="UP000556329"/>
    </source>
</evidence>
<dbReference type="EMBL" id="JACHEF010000009">
    <property type="protein sequence ID" value="MBB6413795.1"/>
    <property type="molecule type" value="Genomic_DNA"/>
</dbReference>